<evidence type="ECO:0000256" key="4">
    <source>
        <dbReference type="ARBA" id="ARBA00023125"/>
    </source>
</evidence>
<dbReference type="SMART" id="SM00692">
    <property type="entry name" value="DM3"/>
    <property type="match status" value="1"/>
</dbReference>
<accession>A0A9J7ZRN1</accession>
<dbReference type="SMART" id="SM00980">
    <property type="entry name" value="THAP"/>
    <property type="match status" value="1"/>
</dbReference>
<dbReference type="PANTHER" id="PTHR31751">
    <property type="entry name" value="SI:CH211-108C17.2-RELATED-RELATED"/>
    <property type="match status" value="1"/>
</dbReference>
<reference evidence="7" key="1">
    <citation type="submission" date="2025-08" db="UniProtKB">
        <authorList>
            <consortium name="Ensembl"/>
        </authorList>
    </citation>
    <scope>IDENTIFICATION</scope>
</reference>
<dbReference type="InterPro" id="IPR006612">
    <property type="entry name" value="THAP_Znf"/>
</dbReference>
<keyword evidence="4 5" id="KW-0238">DNA-binding</keyword>
<dbReference type="GO" id="GO:0008270">
    <property type="term" value="F:zinc ion binding"/>
    <property type="evidence" value="ECO:0007669"/>
    <property type="project" value="UniProtKB-KW"/>
</dbReference>
<dbReference type="Proteomes" id="UP001108240">
    <property type="component" value="Unplaced"/>
</dbReference>
<evidence type="ECO:0000256" key="1">
    <source>
        <dbReference type="ARBA" id="ARBA00022723"/>
    </source>
</evidence>
<keyword evidence="1" id="KW-0479">Metal-binding</keyword>
<protein>
    <recommendedName>
        <fullName evidence="6">THAP-type domain-containing protein</fullName>
    </recommendedName>
</protein>
<sequence length="725" mass="82810">MTASSTRQLPSFRIVVASRASQVFSRRTAITMPRRCAVPGCGQTTSLNTLPKDPDVREKWMQFIFCGRPSHGSANLSVCSIHFKDDCFENKYQYDSGFAKKLLLKDKAVPTILCSTTTTQTRPPCSGPISKDVGCQTDQPTNTSVGTQLSFRTMRPKCRSKETQTEQFSILSSGDVAIPWTTSHPFTSTPLKDEKPYKRRRFELEEEESVSFEEVCDTQDVTYDPAQSVTSVTEPSKHSMYTSKASHEDTKYIVFENCLFELFETCPVCSRACNIQPRSNGTFLAIDQRCPHCEYFRQWKSQPCVGSTPVGNLQLSASLYFSGASFFQMKKVFESMHLKMFTYRTFRRHASMYLEPLIIYKWKKEQVDLVKDLCEADKVIIGGDMRADSPGHSAKYGSYTTMDLQKNLIIDIQLVQSNEVGGSYDIEKEGLKRSLEWLEECGVRLDCIVTDRHPQIQKFLKERNVTQYYDVWHLEKGLSKKLEQIARDKDCSIVKKWQHSIRNHLYWTAVSSTSGPEKVAKWKSLINHIQDVHIHDDPLYPQCEHSHRVSKGSSKHFKPGSKPLYRVEKVLTNNRVLKDVAKLSPHFQTSSLEAFHSVILRFAPKSVVFPFIGMLCRLYLAGMHFNENSNRPKATTSSGKPMYRLLFPKAKKGLYTIKPVTSNPTYCYVYNLMTLLFEKVLPDPFPYMEELHKITVPDSLCTQYDRPSLEEAIAEHVSRFSQGAV</sequence>
<evidence type="ECO:0000256" key="2">
    <source>
        <dbReference type="ARBA" id="ARBA00022771"/>
    </source>
</evidence>
<dbReference type="SUPFAM" id="SSF57716">
    <property type="entry name" value="Glucocorticoid receptor-like (DNA-binding domain)"/>
    <property type="match status" value="1"/>
</dbReference>
<dbReference type="PROSITE" id="PS50950">
    <property type="entry name" value="ZF_THAP"/>
    <property type="match status" value="1"/>
</dbReference>
<keyword evidence="8" id="KW-1185">Reference proteome</keyword>
<evidence type="ECO:0000259" key="6">
    <source>
        <dbReference type="PROSITE" id="PS50950"/>
    </source>
</evidence>
<dbReference type="Gene3D" id="6.20.210.20">
    <property type="entry name" value="THAP domain"/>
    <property type="match status" value="1"/>
</dbReference>
<proteinExistence type="predicted"/>
<evidence type="ECO:0000313" key="8">
    <source>
        <dbReference type="Proteomes" id="UP001108240"/>
    </source>
</evidence>
<feature type="domain" description="THAP-type" evidence="6">
    <location>
        <begin position="32"/>
        <end position="113"/>
    </location>
</feature>
<keyword evidence="3" id="KW-0862">Zinc</keyword>
<evidence type="ECO:0000313" key="7">
    <source>
        <dbReference type="Ensembl" id="ENSCCRP00000134118.1"/>
    </source>
</evidence>
<dbReference type="OMA" id="CEAERIW"/>
<name>A0A9J7ZRN1_CYPCA</name>
<dbReference type="GO" id="GO:0003677">
    <property type="term" value="F:DNA binding"/>
    <property type="evidence" value="ECO:0007669"/>
    <property type="project" value="UniProtKB-UniRule"/>
</dbReference>
<dbReference type="InterPro" id="IPR038441">
    <property type="entry name" value="THAP_Znf_sf"/>
</dbReference>
<organism evidence="7 8">
    <name type="scientific">Cyprinus carpio carpio</name>
    <dbReference type="NCBI Taxonomy" id="630221"/>
    <lineage>
        <taxon>Eukaryota</taxon>
        <taxon>Metazoa</taxon>
        <taxon>Chordata</taxon>
        <taxon>Craniata</taxon>
        <taxon>Vertebrata</taxon>
        <taxon>Euteleostomi</taxon>
        <taxon>Actinopterygii</taxon>
        <taxon>Neopterygii</taxon>
        <taxon>Teleostei</taxon>
        <taxon>Ostariophysi</taxon>
        <taxon>Cypriniformes</taxon>
        <taxon>Cyprinidae</taxon>
        <taxon>Cyprininae</taxon>
        <taxon>Cyprinus</taxon>
    </lineage>
</organism>
<keyword evidence="2 5" id="KW-0863">Zinc-finger</keyword>
<dbReference type="Pfam" id="PF05485">
    <property type="entry name" value="THAP"/>
    <property type="match status" value="1"/>
</dbReference>
<evidence type="ECO:0000256" key="3">
    <source>
        <dbReference type="ARBA" id="ARBA00022833"/>
    </source>
</evidence>
<evidence type="ECO:0000256" key="5">
    <source>
        <dbReference type="PROSITE-ProRule" id="PRU00309"/>
    </source>
</evidence>
<dbReference type="GeneTree" id="ENSGT00940000163969"/>
<reference evidence="7" key="2">
    <citation type="submission" date="2025-09" db="UniProtKB">
        <authorList>
            <consortium name="Ensembl"/>
        </authorList>
    </citation>
    <scope>IDENTIFICATION</scope>
</reference>
<dbReference type="Ensembl" id="ENSCCRT00000192432.1">
    <property type="protein sequence ID" value="ENSCCRP00000134118.1"/>
    <property type="gene ID" value="ENSCCRG00000055775.1"/>
</dbReference>
<dbReference type="AlphaFoldDB" id="A0A9J7ZRN1"/>
<dbReference type="PANTHER" id="PTHR31751:SF44">
    <property type="entry name" value="SI:CH211-211K8.4-RELATED"/>
    <property type="match status" value="1"/>
</dbReference>